<comment type="caution">
    <text evidence="2">The sequence shown here is derived from an EMBL/GenBank/DDBJ whole genome shotgun (WGS) entry which is preliminary data.</text>
</comment>
<accession>A0ABP7H504</accession>
<evidence type="ECO:0000256" key="1">
    <source>
        <dbReference type="SAM" id="MobiDB-lite"/>
    </source>
</evidence>
<gene>
    <name evidence="2" type="ORF">GCM10022403_019380</name>
</gene>
<keyword evidence="3" id="KW-1185">Reference proteome</keyword>
<feature type="compositionally biased region" description="Basic and acidic residues" evidence="1">
    <location>
        <begin position="13"/>
        <end position="24"/>
    </location>
</feature>
<proteinExistence type="predicted"/>
<evidence type="ECO:0000313" key="2">
    <source>
        <dbReference type="EMBL" id="GAA3784791.1"/>
    </source>
</evidence>
<dbReference type="RefSeq" id="WP_275773688.1">
    <property type="nucleotide sequence ID" value="NZ_BAABDE010000008.1"/>
</dbReference>
<sequence length="177" mass="19045">MLSTGRSIGSGDRQLHQAPPDDRGPLGPAVLRRRRRPDPTSPARHACSVNNIALQSLIAAFADESSTRLAITETHAAERRRKRHRDHEGPGGLAAAGVVSHHSVDNQHAAFMHIFSVAQHPRDGAMATAVEYPEEVDQNMGVGAWPYWHDGVLYNTSAGVCINSDSYALVALPTTAS</sequence>
<organism evidence="2 3">
    <name type="scientific">Streptomyces coacervatus</name>
    <dbReference type="NCBI Taxonomy" id="647381"/>
    <lineage>
        <taxon>Bacteria</taxon>
        <taxon>Bacillati</taxon>
        <taxon>Actinomycetota</taxon>
        <taxon>Actinomycetes</taxon>
        <taxon>Kitasatosporales</taxon>
        <taxon>Streptomycetaceae</taxon>
        <taxon>Streptomyces</taxon>
    </lineage>
</organism>
<feature type="region of interest" description="Disordered" evidence="1">
    <location>
        <begin position="1"/>
        <end position="47"/>
    </location>
</feature>
<reference evidence="3" key="1">
    <citation type="journal article" date="2019" name="Int. J. Syst. Evol. Microbiol.">
        <title>The Global Catalogue of Microorganisms (GCM) 10K type strain sequencing project: providing services to taxonomists for standard genome sequencing and annotation.</title>
        <authorList>
            <consortium name="The Broad Institute Genomics Platform"/>
            <consortium name="The Broad Institute Genome Sequencing Center for Infectious Disease"/>
            <person name="Wu L."/>
            <person name="Ma J."/>
        </authorList>
    </citation>
    <scope>NUCLEOTIDE SEQUENCE [LARGE SCALE GENOMIC DNA]</scope>
    <source>
        <strain evidence="3">JCM 17138</strain>
    </source>
</reference>
<dbReference type="Proteomes" id="UP001501009">
    <property type="component" value="Unassembled WGS sequence"/>
</dbReference>
<evidence type="ECO:0000313" key="3">
    <source>
        <dbReference type="Proteomes" id="UP001501009"/>
    </source>
</evidence>
<name>A0ABP7H504_9ACTN</name>
<protein>
    <submittedName>
        <fullName evidence="2">Uncharacterized protein</fullName>
    </submittedName>
</protein>
<dbReference type="EMBL" id="BAABDE010000008">
    <property type="protein sequence ID" value="GAA3784791.1"/>
    <property type="molecule type" value="Genomic_DNA"/>
</dbReference>